<dbReference type="Pfam" id="PF07593">
    <property type="entry name" value="UnbV_ASPIC"/>
    <property type="match status" value="1"/>
</dbReference>
<dbReference type="InterPro" id="IPR027039">
    <property type="entry name" value="Crtac1"/>
</dbReference>
<gene>
    <name evidence="2" type="ORF">METZ01_LOCUS517805</name>
</gene>
<dbReference type="PANTHER" id="PTHR16026:SF0">
    <property type="entry name" value="CARTILAGE ACIDIC PROTEIN 1"/>
    <property type="match status" value="1"/>
</dbReference>
<dbReference type="InterPro" id="IPR011519">
    <property type="entry name" value="UnbV_ASPIC"/>
</dbReference>
<sequence>MAVDGTGSNADGIGARVYITYSSPEDSNVRTQVQEVYAGGSYLSQDSIWLEFGLGSTNVVDEIRVRWPSGRNQIINDVVSDQVLEIIE</sequence>
<reference evidence="2" key="1">
    <citation type="submission" date="2018-05" db="EMBL/GenBank/DDBJ databases">
        <authorList>
            <person name="Lanie J.A."/>
            <person name="Ng W.-L."/>
            <person name="Kazmierczak K.M."/>
            <person name="Andrzejewski T.M."/>
            <person name="Davidsen T.M."/>
            <person name="Wayne K.J."/>
            <person name="Tettelin H."/>
            <person name="Glass J.I."/>
            <person name="Rusch D."/>
            <person name="Podicherti R."/>
            <person name="Tsui H.-C.T."/>
            <person name="Winkler M.E."/>
        </authorList>
    </citation>
    <scope>NUCLEOTIDE SEQUENCE</scope>
</reference>
<dbReference type="PANTHER" id="PTHR16026">
    <property type="entry name" value="CARTILAGE ACIDIC PROTEIN 1"/>
    <property type="match status" value="1"/>
</dbReference>
<feature type="non-terminal residue" evidence="2">
    <location>
        <position position="88"/>
    </location>
</feature>
<feature type="domain" description="ASPIC/UnbV" evidence="1">
    <location>
        <begin position="12"/>
        <end position="84"/>
    </location>
</feature>
<protein>
    <recommendedName>
        <fullName evidence="1">ASPIC/UnbV domain-containing protein</fullName>
    </recommendedName>
</protein>
<dbReference type="EMBL" id="UINC01232119">
    <property type="protein sequence ID" value="SVE64951.1"/>
    <property type="molecule type" value="Genomic_DNA"/>
</dbReference>
<organism evidence="2">
    <name type="scientific">marine metagenome</name>
    <dbReference type="NCBI Taxonomy" id="408172"/>
    <lineage>
        <taxon>unclassified sequences</taxon>
        <taxon>metagenomes</taxon>
        <taxon>ecological metagenomes</taxon>
    </lineage>
</organism>
<evidence type="ECO:0000313" key="2">
    <source>
        <dbReference type="EMBL" id="SVE64951.1"/>
    </source>
</evidence>
<evidence type="ECO:0000259" key="1">
    <source>
        <dbReference type="Pfam" id="PF07593"/>
    </source>
</evidence>
<proteinExistence type="predicted"/>
<name>A0A383F7J1_9ZZZZ</name>
<accession>A0A383F7J1</accession>
<dbReference type="AlphaFoldDB" id="A0A383F7J1"/>